<reference evidence="3" key="1">
    <citation type="submission" date="2020-01" db="EMBL/GenBank/DDBJ databases">
        <authorList>
            <consortium name="DOE Joint Genome Institute"/>
            <person name="Haridas S."/>
            <person name="Albert R."/>
            <person name="Binder M."/>
            <person name="Bloem J."/>
            <person name="Labutti K."/>
            <person name="Salamov A."/>
            <person name="Andreopoulos B."/>
            <person name="Baker S.E."/>
            <person name="Barry K."/>
            <person name="Bills G."/>
            <person name="Bluhm B.H."/>
            <person name="Cannon C."/>
            <person name="Castanera R."/>
            <person name="Culley D.E."/>
            <person name="Daum C."/>
            <person name="Ezra D."/>
            <person name="Gonzalez J.B."/>
            <person name="Henrissat B."/>
            <person name="Kuo A."/>
            <person name="Liang C."/>
            <person name="Lipzen A."/>
            <person name="Lutzoni F."/>
            <person name="Magnuson J."/>
            <person name="Mondo S."/>
            <person name="Nolan M."/>
            <person name="Ohm R."/>
            <person name="Pangilinan J."/>
            <person name="Park H.-J."/>
            <person name="Ramirez L."/>
            <person name="Alfaro M."/>
            <person name="Sun H."/>
            <person name="Tritt A."/>
            <person name="Yoshinaga Y."/>
            <person name="Zwiers L.-H."/>
            <person name="Turgeon B.G."/>
            <person name="Goodwin S.B."/>
            <person name="Spatafora J.W."/>
            <person name="Crous P.W."/>
            <person name="Grigoriev I.V."/>
        </authorList>
    </citation>
    <scope>NUCLEOTIDE SEQUENCE</scope>
    <source>
        <strain evidence="3">CBS 342.82</strain>
    </source>
</reference>
<keyword evidence="2" id="KW-1185">Reference proteome</keyword>
<dbReference type="AlphaFoldDB" id="A0A6J3M6A8"/>
<evidence type="ECO:0000256" key="1">
    <source>
        <dbReference type="SAM" id="MobiDB-lite"/>
    </source>
</evidence>
<evidence type="ECO:0000313" key="3">
    <source>
        <dbReference type="RefSeq" id="XP_033460469.1"/>
    </source>
</evidence>
<reference evidence="3" key="3">
    <citation type="submission" date="2025-08" db="UniProtKB">
        <authorList>
            <consortium name="RefSeq"/>
        </authorList>
    </citation>
    <scope>IDENTIFICATION</scope>
    <source>
        <strain evidence="3">CBS 342.82</strain>
    </source>
</reference>
<accession>A0A6J3M6A8</accession>
<feature type="compositionally biased region" description="Polar residues" evidence="1">
    <location>
        <begin position="378"/>
        <end position="400"/>
    </location>
</feature>
<dbReference type="Proteomes" id="UP000504637">
    <property type="component" value="Unplaced"/>
</dbReference>
<gene>
    <name evidence="3" type="ORF">K489DRAFT_196099</name>
</gene>
<feature type="region of interest" description="Disordered" evidence="1">
    <location>
        <begin position="374"/>
        <end position="429"/>
    </location>
</feature>
<evidence type="ECO:0000313" key="2">
    <source>
        <dbReference type="Proteomes" id="UP000504637"/>
    </source>
</evidence>
<protein>
    <submittedName>
        <fullName evidence="3">Uncharacterized protein</fullName>
    </submittedName>
</protein>
<dbReference type="GeneID" id="54357365"/>
<reference evidence="3" key="2">
    <citation type="submission" date="2020-04" db="EMBL/GenBank/DDBJ databases">
        <authorList>
            <consortium name="NCBI Genome Project"/>
        </authorList>
    </citation>
    <scope>NUCLEOTIDE SEQUENCE</scope>
    <source>
        <strain evidence="3">CBS 342.82</strain>
    </source>
</reference>
<organism evidence="3">
    <name type="scientific">Dissoconium aciculare CBS 342.82</name>
    <dbReference type="NCBI Taxonomy" id="1314786"/>
    <lineage>
        <taxon>Eukaryota</taxon>
        <taxon>Fungi</taxon>
        <taxon>Dikarya</taxon>
        <taxon>Ascomycota</taxon>
        <taxon>Pezizomycotina</taxon>
        <taxon>Dothideomycetes</taxon>
        <taxon>Dothideomycetidae</taxon>
        <taxon>Mycosphaerellales</taxon>
        <taxon>Dissoconiaceae</taxon>
        <taxon>Dissoconium</taxon>
    </lineage>
</organism>
<sequence length="429" mass="48375">MNAVFDNWRDLLSCQRLVEHIPERWRFYRSSDRKEMDVWKSESFGRELDRMNGITSDHAAAIEHMIATRGSEWMKSTLLPKAIEKNVKAKPAFPLSLTRLLLRGAKTLSDVDRAEALAMLAPSTIDAITFASGAFRSYKCLVNLRSGLVAAKLDDELMRFQNRILQQWRMSNGLDDEANVLSFLEALTGDMVSEEYAAWFRDIIETYIIRVVGFEPEKPRNWIKSRKGCGRCDACDDVDRFLVDADEQTQSFFIVLTIRKHVASRFGAHFMGTRNISNKDGEFTLSTDASTSPHSLNVTKHHHQYKHNHIRWASRADREQRSLNSLAMKDRLRTLLGAEKTDDVVSLRIVTLRRDSSGATSGTYLADMPESADCSASPFASASSQEIPLTRPTNIQSSHAPAQHPGTKRPASVTADSAKRHAVQVAEFR</sequence>
<name>A0A6J3M6A8_9PEZI</name>
<dbReference type="OrthoDB" id="5428971at2759"/>
<dbReference type="RefSeq" id="XP_033460469.1">
    <property type="nucleotide sequence ID" value="XM_033599566.1"/>
</dbReference>
<proteinExistence type="predicted"/>